<protein>
    <submittedName>
        <fullName evidence="2">Helix-turn-helix domain-containing protein</fullName>
    </submittedName>
</protein>
<dbReference type="Proteomes" id="UP000192511">
    <property type="component" value="Unassembled WGS sequence"/>
</dbReference>
<organism evidence="2 3">
    <name type="scientific">Legionella anisa</name>
    <dbReference type="NCBI Taxonomy" id="28082"/>
    <lineage>
        <taxon>Bacteria</taxon>
        <taxon>Pseudomonadati</taxon>
        <taxon>Pseudomonadota</taxon>
        <taxon>Gammaproteobacteria</taxon>
        <taxon>Legionellales</taxon>
        <taxon>Legionellaceae</taxon>
        <taxon>Legionella</taxon>
    </lineage>
</organism>
<dbReference type="PROSITE" id="PS50943">
    <property type="entry name" value="HTH_CROC1"/>
    <property type="match status" value="1"/>
</dbReference>
<feature type="domain" description="HTH cro/C1-type" evidence="1">
    <location>
        <begin position="11"/>
        <end position="66"/>
    </location>
</feature>
<evidence type="ECO:0000313" key="2">
    <source>
        <dbReference type="EMBL" id="PNL62863.1"/>
    </source>
</evidence>
<evidence type="ECO:0000259" key="1">
    <source>
        <dbReference type="PROSITE" id="PS50943"/>
    </source>
</evidence>
<name>A0AAX0WWX2_9GAMM</name>
<evidence type="ECO:0000313" key="3">
    <source>
        <dbReference type="Proteomes" id="UP000192511"/>
    </source>
</evidence>
<dbReference type="GO" id="GO:0003677">
    <property type="term" value="F:DNA binding"/>
    <property type="evidence" value="ECO:0007669"/>
    <property type="project" value="InterPro"/>
</dbReference>
<dbReference type="RefSeq" id="WP_019235622.1">
    <property type="nucleotide sequence ID" value="NZ_CAAAHR010000013.1"/>
</dbReference>
<dbReference type="CDD" id="cd06529">
    <property type="entry name" value="S24_LexA-like"/>
    <property type="match status" value="1"/>
</dbReference>
<sequence length="220" mass="24602">MDIREQIGNRITKARKERGITIKELAARTAELSPARISNWEQGTRSPGPLEAKLLADQLHVSASYLLCLTDNPQGDLIQSSENRLRYIPILSIKDSPHAREILGQQDTFAFEKIIVIDNFNLSVKSAALFAAIVEDNSMQAELNPGDIVIIDGQLQPNPGQYVLVYLTEKKQTVLRRYGEADGCLFQLLPNSELWATISIKQPDECELIGVVVEIRKYLS</sequence>
<dbReference type="Gene3D" id="1.10.260.40">
    <property type="entry name" value="lambda repressor-like DNA-binding domains"/>
    <property type="match status" value="1"/>
</dbReference>
<dbReference type="CDD" id="cd00093">
    <property type="entry name" value="HTH_XRE"/>
    <property type="match status" value="1"/>
</dbReference>
<gene>
    <name evidence="2" type="ORF">A6J39_017570</name>
</gene>
<accession>A0AAX0WWX2</accession>
<dbReference type="AlphaFoldDB" id="A0AAX0WWX2"/>
<comment type="caution">
    <text evidence="2">The sequence shown here is derived from an EMBL/GenBank/DDBJ whole genome shotgun (WGS) entry which is preliminary data.</text>
</comment>
<dbReference type="InterPro" id="IPR001387">
    <property type="entry name" value="Cro/C1-type_HTH"/>
</dbReference>
<dbReference type="SMART" id="SM00530">
    <property type="entry name" value="HTH_XRE"/>
    <property type="match status" value="1"/>
</dbReference>
<dbReference type="Gene3D" id="2.10.109.10">
    <property type="entry name" value="Umud Fragment, subunit A"/>
    <property type="match status" value="1"/>
</dbReference>
<keyword evidence="3" id="KW-1185">Reference proteome</keyword>
<dbReference type="Pfam" id="PF00717">
    <property type="entry name" value="Peptidase_S24"/>
    <property type="match status" value="1"/>
</dbReference>
<dbReference type="InterPro" id="IPR039418">
    <property type="entry name" value="LexA-like"/>
</dbReference>
<proteinExistence type="predicted"/>
<dbReference type="Pfam" id="PF01381">
    <property type="entry name" value="HTH_3"/>
    <property type="match status" value="1"/>
</dbReference>
<reference evidence="2" key="1">
    <citation type="submission" date="2017-12" db="EMBL/GenBank/DDBJ databases">
        <title>FDA dAtabase for Regulatory Grade micrObial Sequences (FDA-ARGOS): Supporting development and validation of Infectious Disease Dx tests.</title>
        <authorList>
            <person name="Kerrigan L."/>
            <person name="Tallon L.J."/>
            <person name="Sadzewicz L."/>
            <person name="Sengamalay N."/>
            <person name="Ott S."/>
            <person name="Godinez A."/>
            <person name="Nagaraj S."/>
            <person name="Vavikolanu K."/>
            <person name="Aluvathingal J."/>
            <person name="Nadendla S."/>
            <person name="Sichtig H."/>
        </authorList>
    </citation>
    <scope>NUCLEOTIDE SEQUENCE [LARGE SCALE GENOMIC DNA]</scope>
    <source>
        <strain evidence="2">FDAARGOS_200</strain>
    </source>
</reference>
<dbReference type="InterPro" id="IPR015927">
    <property type="entry name" value="Peptidase_S24_S26A/B/C"/>
</dbReference>
<dbReference type="InterPro" id="IPR010982">
    <property type="entry name" value="Lambda_DNA-bd_dom_sf"/>
</dbReference>
<dbReference type="InterPro" id="IPR036286">
    <property type="entry name" value="LexA/Signal_pep-like_sf"/>
</dbReference>
<dbReference type="SUPFAM" id="SSF47413">
    <property type="entry name" value="lambda repressor-like DNA-binding domains"/>
    <property type="match status" value="1"/>
</dbReference>
<dbReference type="EMBL" id="NBTX02000004">
    <property type="protein sequence ID" value="PNL62863.1"/>
    <property type="molecule type" value="Genomic_DNA"/>
</dbReference>
<dbReference type="SUPFAM" id="SSF51306">
    <property type="entry name" value="LexA/Signal peptidase"/>
    <property type="match status" value="1"/>
</dbReference>
<dbReference type="GeneID" id="98063834"/>